<dbReference type="Gene3D" id="3.30.565.10">
    <property type="entry name" value="Histidine kinase-like ATPase, C-terminal domain"/>
    <property type="match status" value="1"/>
</dbReference>
<evidence type="ECO:0000256" key="7">
    <source>
        <dbReference type="SAM" id="Phobius"/>
    </source>
</evidence>
<dbReference type="SMART" id="SM00387">
    <property type="entry name" value="HATPase_c"/>
    <property type="match status" value="1"/>
</dbReference>
<evidence type="ECO:0000256" key="6">
    <source>
        <dbReference type="PROSITE-ProRule" id="PRU00169"/>
    </source>
</evidence>
<dbReference type="InterPro" id="IPR011623">
    <property type="entry name" value="7TMR_DISM_rcpt_extracell_dom1"/>
</dbReference>
<dbReference type="InterPro" id="IPR003661">
    <property type="entry name" value="HisK_dim/P_dom"/>
</dbReference>
<evidence type="ECO:0000256" key="3">
    <source>
        <dbReference type="ARBA" id="ARBA00022553"/>
    </source>
</evidence>
<feature type="transmembrane region" description="Helical" evidence="7">
    <location>
        <begin position="247"/>
        <end position="266"/>
    </location>
</feature>
<dbReference type="SUPFAM" id="SSF47384">
    <property type="entry name" value="Homodimeric domain of signal transducing histidine kinase"/>
    <property type="match status" value="1"/>
</dbReference>
<dbReference type="Pfam" id="PF07695">
    <property type="entry name" value="7TMR-DISM_7TM"/>
    <property type="match status" value="1"/>
</dbReference>
<keyword evidence="3 6" id="KW-0597">Phosphoprotein</keyword>
<keyword evidence="5" id="KW-0418">Kinase</keyword>
<dbReference type="CDD" id="cd17546">
    <property type="entry name" value="REC_hyHK_CKI1_RcsC-like"/>
    <property type="match status" value="1"/>
</dbReference>
<dbReference type="PROSITE" id="PS50109">
    <property type="entry name" value="HIS_KIN"/>
    <property type="match status" value="1"/>
</dbReference>
<dbReference type="Proteomes" id="UP000178449">
    <property type="component" value="Unassembled WGS sequence"/>
</dbReference>
<dbReference type="InterPro" id="IPR036097">
    <property type="entry name" value="HisK_dim/P_sf"/>
</dbReference>
<proteinExistence type="predicted"/>
<feature type="domain" description="Response regulatory" evidence="10">
    <location>
        <begin position="659"/>
        <end position="774"/>
    </location>
</feature>
<dbReference type="PRINTS" id="PR00344">
    <property type="entry name" value="BCTRLSENSOR"/>
</dbReference>
<dbReference type="EC" id="2.7.13.3" evidence="2"/>
<evidence type="ECO:0000256" key="2">
    <source>
        <dbReference type="ARBA" id="ARBA00012438"/>
    </source>
</evidence>
<dbReference type="PANTHER" id="PTHR43047:SF69">
    <property type="entry name" value="HISTIDINE KINASE CONTAINING CHEY-HOMOLOGOUS RECEIVER DOMAIN-RELATED"/>
    <property type="match status" value="1"/>
</dbReference>
<dbReference type="SMART" id="SM00388">
    <property type="entry name" value="HisKA"/>
    <property type="match status" value="1"/>
</dbReference>
<dbReference type="SMART" id="SM00448">
    <property type="entry name" value="REC"/>
    <property type="match status" value="1"/>
</dbReference>
<dbReference type="Pfam" id="PF00072">
    <property type="entry name" value="Response_reg"/>
    <property type="match status" value="1"/>
</dbReference>
<dbReference type="InterPro" id="IPR011622">
    <property type="entry name" value="7TMR_DISM_rcpt_extracell_dom2"/>
</dbReference>
<dbReference type="Gene3D" id="2.60.40.2380">
    <property type="match status" value="1"/>
</dbReference>
<dbReference type="Pfam" id="PF00512">
    <property type="entry name" value="HisKA"/>
    <property type="match status" value="1"/>
</dbReference>
<feature type="transmembrane region" description="Helical" evidence="7">
    <location>
        <begin position="332"/>
        <end position="351"/>
    </location>
</feature>
<evidence type="ECO:0000256" key="1">
    <source>
        <dbReference type="ARBA" id="ARBA00000085"/>
    </source>
</evidence>
<dbReference type="Pfam" id="PF02518">
    <property type="entry name" value="HATPase_c"/>
    <property type="match status" value="1"/>
</dbReference>
<evidence type="ECO:0000259" key="9">
    <source>
        <dbReference type="PROSITE" id="PS50109"/>
    </source>
</evidence>
<dbReference type="Pfam" id="PF07696">
    <property type="entry name" value="7TMR-DISMED2"/>
    <property type="match status" value="1"/>
</dbReference>
<protein>
    <recommendedName>
        <fullName evidence="2">histidine kinase</fullName>
        <ecNumber evidence="2">2.7.13.3</ecNumber>
    </recommendedName>
</protein>
<dbReference type="GO" id="GO:0005886">
    <property type="term" value="C:plasma membrane"/>
    <property type="evidence" value="ECO:0007669"/>
    <property type="project" value="TreeGrafter"/>
</dbReference>
<feature type="transmembrane region" description="Helical" evidence="7">
    <location>
        <begin position="278"/>
        <end position="297"/>
    </location>
</feature>
<dbReference type="STRING" id="1817772.A2527_10240"/>
<feature type="transmembrane region" description="Helical" evidence="7">
    <location>
        <begin position="185"/>
        <end position="203"/>
    </location>
</feature>
<comment type="caution">
    <text evidence="11">The sequence shown here is derived from an EMBL/GenBank/DDBJ whole genome shotgun (WGS) entry which is preliminary data.</text>
</comment>
<keyword evidence="7" id="KW-1133">Transmembrane helix</keyword>
<dbReference type="PANTHER" id="PTHR43047">
    <property type="entry name" value="TWO-COMPONENT HISTIDINE PROTEIN KINASE"/>
    <property type="match status" value="1"/>
</dbReference>
<dbReference type="CDD" id="cd00082">
    <property type="entry name" value="HisKA"/>
    <property type="match status" value="1"/>
</dbReference>
<dbReference type="InterPro" id="IPR036890">
    <property type="entry name" value="HATPase_C_sf"/>
</dbReference>
<dbReference type="GO" id="GO:0009927">
    <property type="term" value="F:histidine phosphotransfer kinase activity"/>
    <property type="evidence" value="ECO:0007669"/>
    <property type="project" value="TreeGrafter"/>
</dbReference>
<evidence type="ECO:0000256" key="5">
    <source>
        <dbReference type="ARBA" id="ARBA00022777"/>
    </source>
</evidence>
<keyword evidence="4" id="KW-0808">Transferase</keyword>
<sequence>MFKPFALFWISLVCFANLAGAGLVLNDEVQEYEQANNMALYHDPTGLLTIDQVASPELSGQFKPLRENRARFTQANQHFWIRFTLKNQSNRRHWLLVSHYIWLRSFNLYYTLPQGGWGKKEHGARVSRDLWPYQHRLLVQPLSLETGQETTFYLEIEANELELWLKVQTADSLGRDEQVHNVASMLYLGLCLIMAFYNLFLAIAFKSRSYYYYVLFVVCFALANTQYGGYTGFLWPQWYELNLRIDLFFWWTCLLTGTLFSLRFLQVDRRFPRFNRKLLLACWVVGILPLVNLFWPHPSLYETFYYFNLCQFIILIYLGFLSYRQGHLEARFYLVGWGGLFFGSTLSILNVLGVLPQLGIFDWVRQIGNAFEILFFSLALADRMRLIQKQNLRLQHQLAERLQTEVESRTAQLQDALKAKDRFFSIISHDLKGPIGSMASIFELMKEQQVPLDDDLIDNLTETTHNLRSLLDDLLTWSRSQEGLLEAKGIDFALIEPALACLHLLQAQFSHKSLEVSNQVDPNARVHADRAMVTTVIRNLVGNAIKFTPAGGQIRLTSEPWAAGGWRFLVEDNGVGMEPADLAHIFDPGFKRLHRLGTQKELGSGMGLILVKEFIEKNGGQVGVRSQLGQGSQFWFSLPPAKNLRETVLEPYLPKEFQQILLVEDSALHRRPAVYFLSSLGAEYELALDGVEAVQMASRFQFDLILMDIDLPLRNGVEATRLIKNLPGRSPLILALTSFSEAAIRDKYGENPFDGHLPKPLEASALLTLLASFSSPR</sequence>
<feature type="chain" id="PRO_5009524680" description="histidine kinase" evidence="8">
    <location>
        <begin position="22"/>
        <end position="777"/>
    </location>
</feature>
<dbReference type="SUPFAM" id="SSF55874">
    <property type="entry name" value="ATPase domain of HSP90 chaperone/DNA topoisomerase II/histidine kinase"/>
    <property type="match status" value="1"/>
</dbReference>
<feature type="transmembrane region" description="Helical" evidence="7">
    <location>
        <begin position="303"/>
        <end position="320"/>
    </location>
</feature>
<reference evidence="11 12" key="1">
    <citation type="journal article" date="2016" name="Nat. Commun.">
        <title>Thousands of microbial genomes shed light on interconnected biogeochemical processes in an aquifer system.</title>
        <authorList>
            <person name="Anantharaman K."/>
            <person name="Brown C.T."/>
            <person name="Hug L.A."/>
            <person name="Sharon I."/>
            <person name="Castelle C.J."/>
            <person name="Probst A.J."/>
            <person name="Thomas B.C."/>
            <person name="Singh A."/>
            <person name="Wilkins M.J."/>
            <person name="Karaoz U."/>
            <person name="Brodie E.L."/>
            <person name="Williams K.H."/>
            <person name="Hubbard S.S."/>
            <person name="Banfield J.F."/>
        </authorList>
    </citation>
    <scope>NUCLEOTIDE SEQUENCE [LARGE SCALE GENOMIC DNA]</scope>
</reference>
<dbReference type="InterPro" id="IPR005467">
    <property type="entry name" value="His_kinase_dom"/>
</dbReference>
<comment type="catalytic activity">
    <reaction evidence="1">
        <text>ATP + protein L-histidine = ADP + protein N-phospho-L-histidine.</text>
        <dbReference type="EC" id="2.7.13.3"/>
    </reaction>
</comment>
<evidence type="ECO:0000259" key="10">
    <source>
        <dbReference type="PROSITE" id="PS50110"/>
    </source>
</evidence>
<dbReference type="InterPro" id="IPR001789">
    <property type="entry name" value="Sig_transdc_resp-reg_receiver"/>
</dbReference>
<dbReference type="InterPro" id="IPR004358">
    <property type="entry name" value="Sig_transdc_His_kin-like_C"/>
</dbReference>
<dbReference type="SUPFAM" id="SSF52172">
    <property type="entry name" value="CheY-like"/>
    <property type="match status" value="1"/>
</dbReference>
<evidence type="ECO:0000256" key="4">
    <source>
        <dbReference type="ARBA" id="ARBA00022679"/>
    </source>
</evidence>
<name>A0A1F6GGE8_9PROT</name>
<gene>
    <name evidence="11" type="ORF">A2527_10240</name>
</gene>
<evidence type="ECO:0000313" key="12">
    <source>
        <dbReference type="Proteomes" id="UP000178449"/>
    </source>
</evidence>
<dbReference type="Gene3D" id="3.40.50.2300">
    <property type="match status" value="1"/>
</dbReference>
<organism evidence="11 12">
    <name type="scientific">Candidatus Lambdaproteobacteria bacterium RIFOXYD2_FULL_50_16</name>
    <dbReference type="NCBI Taxonomy" id="1817772"/>
    <lineage>
        <taxon>Bacteria</taxon>
        <taxon>Pseudomonadati</taxon>
        <taxon>Pseudomonadota</taxon>
        <taxon>Candidatus Lambdaproteobacteria</taxon>
    </lineage>
</organism>
<dbReference type="PROSITE" id="PS50110">
    <property type="entry name" value="RESPONSE_REGULATORY"/>
    <property type="match status" value="1"/>
</dbReference>
<feature type="signal peptide" evidence="8">
    <location>
        <begin position="1"/>
        <end position="21"/>
    </location>
</feature>
<dbReference type="GO" id="GO:0000155">
    <property type="term" value="F:phosphorelay sensor kinase activity"/>
    <property type="evidence" value="ECO:0007669"/>
    <property type="project" value="InterPro"/>
</dbReference>
<dbReference type="InterPro" id="IPR011006">
    <property type="entry name" value="CheY-like_superfamily"/>
</dbReference>
<dbReference type="AlphaFoldDB" id="A0A1F6GGE8"/>
<evidence type="ECO:0000313" key="11">
    <source>
        <dbReference type="EMBL" id="OGG97186.1"/>
    </source>
</evidence>
<evidence type="ECO:0000256" key="8">
    <source>
        <dbReference type="SAM" id="SignalP"/>
    </source>
</evidence>
<dbReference type="EMBL" id="MFNE01000003">
    <property type="protein sequence ID" value="OGG97186.1"/>
    <property type="molecule type" value="Genomic_DNA"/>
</dbReference>
<feature type="modified residue" description="4-aspartylphosphate" evidence="6">
    <location>
        <position position="708"/>
    </location>
</feature>
<feature type="transmembrane region" description="Helical" evidence="7">
    <location>
        <begin position="210"/>
        <end position="227"/>
    </location>
</feature>
<dbReference type="InterPro" id="IPR003594">
    <property type="entry name" value="HATPase_dom"/>
</dbReference>
<dbReference type="Gene3D" id="1.10.287.130">
    <property type="match status" value="1"/>
</dbReference>
<feature type="domain" description="Histidine kinase" evidence="9">
    <location>
        <begin position="426"/>
        <end position="642"/>
    </location>
</feature>
<keyword evidence="7" id="KW-0472">Membrane</keyword>
<keyword evidence="8" id="KW-0732">Signal</keyword>
<accession>A0A1F6GGE8</accession>
<keyword evidence="7" id="KW-0812">Transmembrane</keyword>